<name>A0ABY7KQK8_9ACTN</name>
<dbReference type="Pfam" id="PF05076">
    <property type="entry name" value="SUFU"/>
    <property type="match status" value="1"/>
</dbReference>
<dbReference type="EMBL" id="CP114413">
    <property type="protein sequence ID" value="WAZ26634.1"/>
    <property type="molecule type" value="Genomic_DNA"/>
</dbReference>
<organism evidence="2 3">
    <name type="scientific">Streptomyces cinnabarinus</name>
    <dbReference type="NCBI Taxonomy" id="67287"/>
    <lineage>
        <taxon>Bacteria</taxon>
        <taxon>Bacillati</taxon>
        <taxon>Actinomycetota</taxon>
        <taxon>Actinomycetes</taxon>
        <taxon>Kitasatosporales</taxon>
        <taxon>Streptomycetaceae</taxon>
        <taxon>Streptomyces</taxon>
    </lineage>
</organism>
<feature type="domain" description="Suppressor of fused-like" evidence="1">
    <location>
        <begin position="3"/>
        <end position="51"/>
    </location>
</feature>
<proteinExistence type="predicted"/>
<dbReference type="Proteomes" id="UP001164439">
    <property type="component" value="Chromosome"/>
</dbReference>
<evidence type="ECO:0000313" key="2">
    <source>
        <dbReference type="EMBL" id="WAZ26634.1"/>
    </source>
</evidence>
<accession>A0ABY7KQK8</accession>
<dbReference type="InterPro" id="IPR020941">
    <property type="entry name" value="SUFU-like_domain"/>
</dbReference>
<keyword evidence="3" id="KW-1185">Reference proteome</keyword>
<reference evidence="2" key="1">
    <citation type="submission" date="2022-12" db="EMBL/GenBank/DDBJ databases">
        <authorList>
            <person name="Ruckert C."/>
            <person name="Busche T."/>
            <person name="Kalinowski J."/>
            <person name="Wittmann C."/>
        </authorList>
    </citation>
    <scope>NUCLEOTIDE SEQUENCE</scope>
    <source>
        <strain evidence="2">DSM 40467</strain>
    </source>
</reference>
<evidence type="ECO:0000313" key="3">
    <source>
        <dbReference type="Proteomes" id="UP001164439"/>
    </source>
</evidence>
<gene>
    <name evidence="2" type="ORF">STRCI_008236</name>
</gene>
<protein>
    <submittedName>
        <fullName evidence="2">Suppressor of fused domain protein</fullName>
    </submittedName>
</protein>
<dbReference type="RefSeq" id="WP_269664120.1">
    <property type="nucleotide sequence ID" value="NZ_CP114413.1"/>
</dbReference>
<sequence>MSTAHFLGGHARILWTLPVTTAEIEFRRRHGPEALEQLFDEAGIIPTDPFRPSVA</sequence>
<evidence type="ECO:0000259" key="1">
    <source>
        <dbReference type="Pfam" id="PF05076"/>
    </source>
</evidence>